<dbReference type="AlphaFoldDB" id="A0A1K1QSM5"/>
<dbReference type="GO" id="GO:0000160">
    <property type="term" value="P:phosphorelay signal transduction system"/>
    <property type="evidence" value="ECO:0007669"/>
    <property type="project" value="UniProtKB-KW"/>
</dbReference>
<keyword evidence="6" id="KW-0812">Transmembrane</keyword>
<evidence type="ECO:0000259" key="7">
    <source>
        <dbReference type="Pfam" id="PF02518"/>
    </source>
</evidence>
<dbReference type="EC" id="2.7.13.3" evidence="2"/>
<dbReference type="InterPro" id="IPR050482">
    <property type="entry name" value="Sensor_HK_TwoCompSys"/>
</dbReference>
<evidence type="ECO:0000256" key="5">
    <source>
        <dbReference type="ARBA" id="ARBA00023012"/>
    </source>
</evidence>
<keyword evidence="6" id="KW-0472">Membrane</keyword>
<dbReference type="InterPro" id="IPR036890">
    <property type="entry name" value="HATPase_C_sf"/>
</dbReference>
<feature type="transmembrane region" description="Helical" evidence="6">
    <location>
        <begin position="12"/>
        <end position="35"/>
    </location>
</feature>
<dbReference type="GO" id="GO:0004673">
    <property type="term" value="F:protein histidine kinase activity"/>
    <property type="evidence" value="ECO:0007669"/>
    <property type="project" value="UniProtKB-EC"/>
</dbReference>
<dbReference type="EMBL" id="FPJE01000015">
    <property type="protein sequence ID" value="SFW62773.1"/>
    <property type="molecule type" value="Genomic_DNA"/>
</dbReference>
<proteinExistence type="predicted"/>
<evidence type="ECO:0000313" key="8">
    <source>
        <dbReference type="EMBL" id="SFW62773.1"/>
    </source>
</evidence>
<keyword evidence="5" id="KW-0902">Two-component regulatory system</keyword>
<dbReference type="PANTHER" id="PTHR24421:SF10">
    <property type="entry name" value="NITRATE_NITRITE SENSOR PROTEIN NARQ"/>
    <property type="match status" value="1"/>
</dbReference>
<name>A0A1K1QSM5_9FLAO</name>
<feature type="domain" description="Histidine kinase/HSP90-like ATPase" evidence="7">
    <location>
        <begin position="170"/>
        <end position="258"/>
    </location>
</feature>
<comment type="catalytic activity">
    <reaction evidence="1">
        <text>ATP + protein L-histidine = ADP + protein N-phospho-L-histidine.</text>
        <dbReference type="EC" id="2.7.13.3"/>
    </reaction>
</comment>
<evidence type="ECO:0000256" key="4">
    <source>
        <dbReference type="ARBA" id="ARBA00022777"/>
    </source>
</evidence>
<accession>A0A1K1QSM5</accession>
<keyword evidence="6" id="KW-1133">Transmembrane helix</keyword>
<dbReference type="Pfam" id="PF02518">
    <property type="entry name" value="HATPase_c"/>
    <property type="match status" value="1"/>
</dbReference>
<evidence type="ECO:0000256" key="6">
    <source>
        <dbReference type="SAM" id="Phobius"/>
    </source>
</evidence>
<dbReference type="Proteomes" id="UP000182248">
    <property type="component" value="Unassembled WGS sequence"/>
</dbReference>
<dbReference type="PANTHER" id="PTHR24421">
    <property type="entry name" value="NITRATE/NITRITE SENSOR PROTEIN NARX-RELATED"/>
    <property type="match status" value="1"/>
</dbReference>
<dbReference type="SUPFAM" id="SSF55874">
    <property type="entry name" value="ATPase domain of HSP90 chaperone/DNA topoisomerase II/histidine kinase"/>
    <property type="match status" value="1"/>
</dbReference>
<dbReference type="STRING" id="1150368.SAMN02927921_02815"/>
<dbReference type="CDD" id="cd16917">
    <property type="entry name" value="HATPase_UhpB-NarQ-NarX-like"/>
    <property type="match status" value="1"/>
</dbReference>
<evidence type="ECO:0000256" key="3">
    <source>
        <dbReference type="ARBA" id="ARBA00022679"/>
    </source>
</evidence>
<organism evidence="8 9">
    <name type="scientific">Sinomicrobium oceani</name>
    <dbReference type="NCBI Taxonomy" id="1150368"/>
    <lineage>
        <taxon>Bacteria</taxon>
        <taxon>Pseudomonadati</taxon>
        <taxon>Bacteroidota</taxon>
        <taxon>Flavobacteriia</taxon>
        <taxon>Flavobacteriales</taxon>
        <taxon>Flavobacteriaceae</taxon>
        <taxon>Sinomicrobium</taxon>
    </lineage>
</organism>
<sequence>MVYLPAIKEINISISELVIMIIILTIIISFSLLAYQSFIKRIIREKSIQYEQEIRHQKDFLQQQVKIQEDERERIAVLLHDDIGNRLNILSVWLHNPEAWNSRRSQEIILAQIPELIDATRSISHSLYPINLERFGLLLSLEEMLSGMSPSLHTRLITTHPYQNRPVVVEVQLYRIIQEFMTNVIKHAEASAVKIYLRDSEGSLSVLLSDNGKGFDTGSSGKGMGLRNITLRLRSLNASYKWKSTKRQGSRLIFIIPKP</sequence>
<gene>
    <name evidence="8" type="ORF">SAMN02927921_02815</name>
</gene>
<reference evidence="8 9" key="1">
    <citation type="submission" date="2016-11" db="EMBL/GenBank/DDBJ databases">
        <authorList>
            <person name="Jaros S."/>
            <person name="Januszkiewicz K."/>
            <person name="Wedrychowicz H."/>
        </authorList>
    </citation>
    <scope>NUCLEOTIDE SEQUENCE [LARGE SCALE GENOMIC DNA]</scope>
    <source>
        <strain evidence="8 9">CGMCC 1.12145</strain>
    </source>
</reference>
<dbReference type="Gene3D" id="3.30.565.10">
    <property type="entry name" value="Histidine kinase-like ATPase, C-terminal domain"/>
    <property type="match status" value="1"/>
</dbReference>
<evidence type="ECO:0000313" key="9">
    <source>
        <dbReference type="Proteomes" id="UP000182248"/>
    </source>
</evidence>
<evidence type="ECO:0000256" key="1">
    <source>
        <dbReference type="ARBA" id="ARBA00000085"/>
    </source>
</evidence>
<keyword evidence="4 8" id="KW-0418">Kinase</keyword>
<dbReference type="InterPro" id="IPR003594">
    <property type="entry name" value="HATPase_dom"/>
</dbReference>
<protein>
    <recommendedName>
        <fullName evidence="2">histidine kinase</fullName>
        <ecNumber evidence="2">2.7.13.3</ecNumber>
    </recommendedName>
</protein>
<dbReference type="RefSeq" id="WP_072318020.1">
    <property type="nucleotide sequence ID" value="NZ_FPJE01000015.1"/>
</dbReference>
<keyword evidence="3" id="KW-0808">Transferase</keyword>
<keyword evidence="9" id="KW-1185">Reference proteome</keyword>
<evidence type="ECO:0000256" key="2">
    <source>
        <dbReference type="ARBA" id="ARBA00012438"/>
    </source>
</evidence>